<dbReference type="Proteomes" id="UP000252733">
    <property type="component" value="Unassembled WGS sequence"/>
</dbReference>
<evidence type="ECO:0000313" key="2">
    <source>
        <dbReference type="Proteomes" id="UP000252733"/>
    </source>
</evidence>
<dbReference type="AlphaFoldDB" id="A0A368VA41"/>
<gene>
    <name evidence="1" type="ORF">DFO77_10591</name>
</gene>
<accession>A0A368VA41</accession>
<name>A0A368VA41_9BACT</name>
<proteinExistence type="predicted"/>
<keyword evidence="2" id="KW-1185">Reference proteome</keyword>
<sequence>MWIRTQCKQQLVKIIRITIERNIGSKNKAALVGQFADSSLFQSNQTVLGEYKTKEDALAELTSIQEAIAKGQDSVYQVK</sequence>
<dbReference type="RefSeq" id="WP_114436624.1">
    <property type="nucleotide sequence ID" value="NZ_QPIZ01000005.1"/>
</dbReference>
<comment type="caution">
    <text evidence="1">The sequence shown here is derived from an EMBL/GenBank/DDBJ whole genome shotgun (WGS) entry which is preliminary data.</text>
</comment>
<protein>
    <submittedName>
        <fullName evidence="1">Uncharacterized protein</fullName>
    </submittedName>
</protein>
<dbReference type="EMBL" id="QPIZ01000005">
    <property type="protein sequence ID" value="RCW37583.1"/>
    <property type="molecule type" value="Genomic_DNA"/>
</dbReference>
<evidence type="ECO:0000313" key="1">
    <source>
        <dbReference type="EMBL" id="RCW37583.1"/>
    </source>
</evidence>
<organism evidence="1 2">
    <name type="scientific">Marinilabilia salmonicolor</name>
    <dbReference type="NCBI Taxonomy" id="989"/>
    <lineage>
        <taxon>Bacteria</taxon>
        <taxon>Pseudomonadati</taxon>
        <taxon>Bacteroidota</taxon>
        <taxon>Bacteroidia</taxon>
        <taxon>Marinilabiliales</taxon>
        <taxon>Marinilabiliaceae</taxon>
        <taxon>Marinilabilia</taxon>
    </lineage>
</organism>
<reference evidence="1 2" key="1">
    <citation type="submission" date="2018-07" db="EMBL/GenBank/DDBJ databases">
        <title>Freshwater and sediment microbial communities from various areas in North America, analyzing microbe dynamics in response to fracking.</title>
        <authorList>
            <person name="Lamendella R."/>
        </authorList>
    </citation>
    <scope>NUCLEOTIDE SEQUENCE [LARGE SCALE GENOMIC DNA]</scope>
    <source>
        <strain evidence="1 2">160A</strain>
    </source>
</reference>